<dbReference type="SUPFAM" id="SSF47113">
    <property type="entry name" value="Histone-fold"/>
    <property type="match status" value="2"/>
</dbReference>
<feature type="repeat" description="ANK" evidence="3">
    <location>
        <begin position="497"/>
        <end position="529"/>
    </location>
</feature>
<dbReference type="GO" id="GO:0046982">
    <property type="term" value="F:protein heterodimerization activity"/>
    <property type="evidence" value="ECO:0007669"/>
    <property type="project" value="InterPro"/>
</dbReference>
<sequence>ECDLSLSASGRTPGACSAPVRTFTGLGPGPHSSSGGSWDTRSGIFTEDLLHALPRLPELEDFPWSAHELRELVRRACGWDAFTGDAVKRLSALLRNPLLRIAREAQRLSAVHRQCTRLEVQSAVRIVLSAALAEPCVAAAVRAVSLHCMSGTVRSCGLVLSVGRFFRWMVDTRVSMRVREYAAVYLTACTERLVEEVVVRALQPEASPVSSSRLDSAVDLDPELWPPLQVHAQLLSGRNAHGQWRHEPVFIPAASVSATLYKYTYNSSCRKGETKKSGLSLTSGDLVSRAMRLLFRPRPSPPPSANHMPVSWSPDALRTLYYFVSASQADPVEILPSPNMTLTKVRPAPLLPPLSEWIRVSLVHAEHRRSSAVDRDDVRQASRLLLQLDCEPRLLRCDSSVSSWCSLDAGSALERFSSDLGFRMLHSGRADLLPQASALLGEKGLDTMDERGMTALMYASAAGDEALVQVLVQAGAQLDLQIPGSSARHPSVSAGTRHWTALTLAVLHSHLSVAQLLLEAGADVEAQVSGVRAVPRRHLCSWRDYEMVSLLLSYGADPLLPVHHGSSLSEDMNCFSCAAAHGHRNIVQRLVLQPEPCREDVLSLEEILAEGVDPGHSWEQGAPRGGTLRVCKARLKALQQASYYSAEHGYLEVTLDIRKMGVAWSMHSWLQSVLRAHELNRDGVLISLLQDFSSICSENYSPEFALTGVPLLFTLLHSTKDYVLLQCVASVLSQCYGAAAVPPVPALDTALSTQLDVHFLNNPEMSDVTFMIEGRPFFAHRVLLISASDRWDTFKILPWRVMCLLLMWSGGALCVFQLLPVSAFFRLRALQRSCEAALSGSLTVDNAVSLYRTAKVITTPHITGIALKDQDRDRGSTSGLLTDLETALKDRMKTLYPSCRG</sequence>
<dbReference type="PANTHER" id="PTHR46071:SF3">
    <property type="entry name" value="ANKYRIN REPEAT AND BTB_POZ DOMAIN-CONTAINING PROTEIN 2"/>
    <property type="match status" value="1"/>
</dbReference>
<dbReference type="Pfam" id="PF26281">
    <property type="entry name" value="Histone_ABTB"/>
    <property type="match status" value="1"/>
</dbReference>
<feature type="transmembrane region" description="Helical" evidence="4">
    <location>
        <begin position="805"/>
        <end position="825"/>
    </location>
</feature>
<name>A0A8C6S200_9GOBI</name>
<dbReference type="PANTHER" id="PTHR46071">
    <property type="entry name" value="ANKYRIN REPEAT AND BTB/POZ DOMAIN-CONTAINING"/>
    <property type="match status" value="1"/>
</dbReference>
<dbReference type="PROSITE" id="PS50088">
    <property type="entry name" value="ANK_REPEAT"/>
    <property type="match status" value="2"/>
</dbReference>
<evidence type="ECO:0000256" key="1">
    <source>
        <dbReference type="ARBA" id="ARBA00022737"/>
    </source>
</evidence>
<keyword evidence="1" id="KW-0677">Repeat</keyword>
<evidence type="ECO:0000256" key="4">
    <source>
        <dbReference type="SAM" id="Phobius"/>
    </source>
</evidence>
<proteinExistence type="predicted"/>
<evidence type="ECO:0000313" key="6">
    <source>
        <dbReference type="Ensembl" id="ENSNMLP00000000407.1"/>
    </source>
</evidence>
<reference evidence="6" key="2">
    <citation type="submission" date="2025-09" db="UniProtKB">
        <authorList>
            <consortium name="Ensembl"/>
        </authorList>
    </citation>
    <scope>IDENTIFICATION</scope>
</reference>
<evidence type="ECO:0000313" key="7">
    <source>
        <dbReference type="Proteomes" id="UP000694523"/>
    </source>
</evidence>
<feature type="repeat" description="ANK" evidence="3">
    <location>
        <begin position="451"/>
        <end position="483"/>
    </location>
</feature>
<protein>
    <submittedName>
        <fullName evidence="6">Ankyrin repeat and BTB (POZ) domain containing 2a</fullName>
    </submittedName>
</protein>
<dbReference type="InterPro" id="IPR059008">
    <property type="entry name" value="ABTB2/3_histone"/>
</dbReference>
<feature type="domain" description="ABTB2/3 histone-like" evidence="5">
    <location>
        <begin position="63"/>
        <end position="188"/>
    </location>
</feature>
<dbReference type="SUPFAM" id="SSF54695">
    <property type="entry name" value="POZ domain"/>
    <property type="match status" value="1"/>
</dbReference>
<evidence type="ECO:0000256" key="3">
    <source>
        <dbReference type="PROSITE-ProRule" id="PRU00023"/>
    </source>
</evidence>
<keyword evidence="4" id="KW-1133">Transmembrane helix</keyword>
<keyword evidence="2 3" id="KW-0040">ANK repeat</keyword>
<dbReference type="InterPro" id="IPR011333">
    <property type="entry name" value="SKP1/BTB/POZ_sf"/>
</dbReference>
<dbReference type="Gene3D" id="1.10.20.10">
    <property type="entry name" value="Histone, subunit A"/>
    <property type="match status" value="1"/>
</dbReference>
<dbReference type="Ensembl" id="ENSNMLT00000000482.1">
    <property type="protein sequence ID" value="ENSNMLP00000000407.1"/>
    <property type="gene ID" value="ENSNMLG00000000292.1"/>
</dbReference>
<dbReference type="AlphaFoldDB" id="A0A8C6S200"/>
<dbReference type="InterPro" id="IPR002110">
    <property type="entry name" value="Ankyrin_rpt"/>
</dbReference>
<dbReference type="SUPFAM" id="SSF48403">
    <property type="entry name" value="Ankyrin repeat"/>
    <property type="match status" value="1"/>
</dbReference>
<keyword evidence="7" id="KW-1185">Reference proteome</keyword>
<reference evidence="6" key="1">
    <citation type="submission" date="2025-08" db="UniProtKB">
        <authorList>
            <consortium name="Ensembl"/>
        </authorList>
    </citation>
    <scope>IDENTIFICATION</scope>
</reference>
<dbReference type="InterPro" id="IPR052089">
    <property type="entry name" value="Ankyrin-BTB/POZ_domain"/>
</dbReference>
<dbReference type="InterPro" id="IPR036770">
    <property type="entry name" value="Ankyrin_rpt-contain_sf"/>
</dbReference>
<accession>A0A8C6S200</accession>
<dbReference type="Gene3D" id="1.25.40.20">
    <property type="entry name" value="Ankyrin repeat-containing domain"/>
    <property type="match status" value="1"/>
</dbReference>
<dbReference type="Pfam" id="PF12796">
    <property type="entry name" value="Ank_2"/>
    <property type="match status" value="1"/>
</dbReference>
<organism evidence="6 7">
    <name type="scientific">Neogobius melanostomus</name>
    <name type="common">round goby</name>
    <dbReference type="NCBI Taxonomy" id="47308"/>
    <lineage>
        <taxon>Eukaryota</taxon>
        <taxon>Metazoa</taxon>
        <taxon>Chordata</taxon>
        <taxon>Craniata</taxon>
        <taxon>Vertebrata</taxon>
        <taxon>Euteleostomi</taxon>
        <taxon>Actinopterygii</taxon>
        <taxon>Neopterygii</taxon>
        <taxon>Teleostei</taxon>
        <taxon>Neoteleostei</taxon>
        <taxon>Acanthomorphata</taxon>
        <taxon>Gobiaria</taxon>
        <taxon>Gobiiformes</taxon>
        <taxon>Gobioidei</taxon>
        <taxon>Gobiidae</taxon>
        <taxon>Benthophilinae</taxon>
        <taxon>Neogobiini</taxon>
        <taxon>Neogobius</taxon>
    </lineage>
</organism>
<dbReference type="Proteomes" id="UP000694523">
    <property type="component" value="Unplaced"/>
</dbReference>
<dbReference type="SMART" id="SM00248">
    <property type="entry name" value="ANK"/>
    <property type="match status" value="4"/>
</dbReference>
<evidence type="ECO:0000256" key="2">
    <source>
        <dbReference type="ARBA" id="ARBA00023043"/>
    </source>
</evidence>
<keyword evidence="4" id="KW-0812">Transmembrane</keyword>
<evidence type="ECO:0000259" key="5">
    <source>
        <dbReference type="Pfam" id="PF26281"/>
    </source>
</evidence>
<dbReference type="PROSITE" id="PS50297">
    <property type="entry name" value="ANK_REP_REGION"/>
    <property type="match status" value="2"/>
</dbReference>
<keyword evidence="4" id="KW-0472">Membrane</keyword>
<dbReference type="InterPro" id="IPR009072">
    <property type="entry name" value="Histone-fold"/>
</dbReference>